<dbReference type="GO" id="GO:0006751">
    <property type="term" value="P:glutathione catabolic process"/>
    <property type="evidence" value="ECO:0007669"/>
    <property type="project" value="InterPro"/>
</dbReference>
<keyword evidence="4" id="KW-1185">Reference proteome</keyword>
<dbReference type="SUPFAM" id="SSF110857">
    <property type="entry name" value="Gamma-glutamyl cyclotransferase-like"/>
    <property type="match status" value="1"/>
</dbReference>
<dbReference type="AlphaFoldDB" id="V8FSY9"/>
<keyword evidence="2" id="KW-0456">Lyase</keyword>
<sequence length="244" mass="28128">MRILDYPLFLELTIIKTIVSVKLFIQFRITVATFKIPAIQKALAHMQSFRLWSEEEREISMLQTLGELEEQKNIWIFGYGSLVWRPEFTYEESRHAILEGYSRSLCLWSCVNRGTPEQPGLVFGLKHGGICEGRVYRIPNENILGQFRMLWKREMPSASYVPMWLNCQTEEGIVKALVFVMDTETDAYIGDLSEDETIDIVLNASGTYGPCHEYVIQTSDALARSGVKDDELCCLSEKIRQRLR</sequence>
<name>V8FSY9_9BURK</name>
<dbReference type="CDD" id="cd06661">
    <property type="entry name" value="GGCT_like"/>
    <property type="match status" value="1"/>
</dbReference>
<dbReference type="EC" id="4.3.2.7" evidence="1"/>
<evidence type="ECO:0000256" key="1">
    <source>
        <dbReference type="ARBA" id="ARBA00012344"/>
    </source>
</evidence>
<dbReference type="Pfam" id="PF04752">
    <property type="entry name" value="ChaC"/>
    <property type="match status" value="1"/>
</dbReference>
<accession>V8FSY9</accession>
<dbReference type="PANTHER" id="PTHR12192">
    <property type="entry name" value="CATION TRANSPORT PROTEIN CHAC-RELATED"/>
    <property type="match status" value="1"/>
</dbReference>
<reference evidence="3 4" key="1">
    <citation type="submission" date="2013-11" db="EMBL/GenBank/DDBJ databases">
        <title>Genomic analysis of Pelistega sp. HM-7.</title>
        <authorList>
            <person name="Kumbhare S.V."/>
            <person name="Shetty S.A."/>
            <person name="Sharma O."/>
            <person name="Dhotre D.P."/>
        </authorList>
    </citation>
    <scope>NUCLEOTIDE SEQUENCE [LARGE SCALE GENOMIC DNA]</scope>
    <source>
        <strain evidence="3 4">HM-7</strain>
    </source>
</reference>
<dbReference type="PATRIC" id="fig|1414851.3.peg.2620"/>
<dbReference type="InterPro" id="IPR036568">
    <property type="entry name" value="GGCT-like_sf"/>
</dbReference>
<evidence type="ECO:0000256" key="2">
    <source>
        <dbReference type="ARBA" id="ARBA00023239"/>
    </source>
</evidence>
<dbReference type="InterPro" id="IPR006840">
    <property type="entry name" value="ChaC"/>
</dbReference>
<dbReference type="Gene3D" id="3.10.490.10">
    <property type="entry name" value="Gamma-glutamyl cyclotransferase-like"/>
    <property type="match status" value="1"/>
</dbReference>
<proteinExistence type="predicted"/>
<comment type="caution">
    <text evidence="3">The sequence shown here is derived from an EMBL/GenBank/DDBJ whole genome shotgun (WGS) entry which is preliminary data.</text>
</comment>
<evidence type="ECO:0000313" key="4">
    <source>
        <dbReference type="Proteomes" id="UP000018766"/>
    </source>
</evidence>
<evidence type="ECO:0000313" key="3">
    <source>
        <dbReference type="EMBL" id="ETD66512.1"/>
    </source>
</evidence>
<dbReference type="EMBL" id="AYSV01000141">
    <property type="protein sequence ID" value="ETD66512.1"/>
    <property type="molecule type" value="Genomic_DNA"/>
</dbReference>
<dbReference type="GO" id="GO:0005737">
    <property type="term" value="C:cytoplasm"/>
    <property type="evidence" value="ECO:0007669"/>
    <property type="project" value="TreeGrafter"/>
</dbReference>
<dbReference type="InterPro" id="IPR013024">
    <property type="entry name" value="GGCT-like"/>
</dbReference>
<dbReference type="Proteomes" id="UP000018766">
    <property type="component" value="Unassembled WGS sequence"/>
</dbReference>
<protein>
    <recommendedName>
        <fullName evidence="1">glutathione-specific gamma-glutamylcyclotransferase</fullName>
        <ecNumber evidence="1">4.3.2.7</ecNumber>
    </recommendedName>
</protein>
<dbReference type="GO" id="GO:0061928">
    <property type="term" value="F:glutathione specific gamma-glutamylcyclotransferase activity"/>
    <property type="evidence" value="ECO:0007669"/>
    <property type="project" value="UniProtKB-EC"/>
</dbReference>
<dbReference type="PANTHER" id="PTHR12192:SF2">
    <property type="entry name" value="GLUTATHIONE-SPECIFIC GAMMA-GLUTAMYLCYCLOTRANSFERASE 2"/>
    <property type="match status" value="1"/>
</dbReference>
<organism evidence="3 4">
    <name type="scientific">Pelistega indica</name>
    <dbReference type="NCBI Taxonomy" id="1414851"/>
    <lineage>
        <taxon>Bacteria</taxon>
        <taxon>Pseudomonadati</taxon>
        <taxon>Pseudomonadota</taxon>
        <taxon>Betaproteobacteria</taxon>
        <taxon>Burkholderiales</taxon>
        <taxon>Alcaligenaceae</taxon>
        <taxon>Pelistega</taxon>
    </lineage>
</organism>
<gene>
    <name evidence="3" type="ORF">V757_12600</name>
</gene>